<feature type="transmembrane region" description="Helical" evidence="8">
    <location>
        <begin position="124"/>
        <end position="142"/>
    </location>
</feature>
<feature type="transmembrane region" description="Helical" evidence="8">
    <location>
        <begin position="226"/>
        <end position="253"/>
    </location>
</feature>
<comment type="subcellular location">
    <subcellularLocation>
        <location evidence="8">Cell membrane</location>
        <topology evidence="8">Multi-pass membrane protein</topology>
    </subcellularLocation>
    <subcellularLocation>
        <location evidence="1">Membrane</location>
        <topology evidence="1">Multi-pass membrane protein</topology>
    </subcellularLocation>
</comment>
<dbReference type="CDD" id="cd13962">
    <property type="entry name" value="PT_UbiA_UBIAD1"/>
    <property type="match status" value="1"/>
</dbReference>
<feature type="transmembrane region" description="Helical" evidence="8">
    <location>
        <begin position="101"/>
        <end position="118"/>
    </location>
</feature>
<evidence type="ECO:0000256" key="7">
    <source>
        <dbReference type="ARBA" id="ARBA00023136"/>
    </source>
</evidence>
<dbReference type="GO" id="GO:0009234">
    <property type="term" value="P:menaquinone biosynthetic process"/>
    <property type="evidence" value="ECO:0007669"/>
    <property type="project" value="UniProtKB-UniRule"/>
</dbReference>
<dbReference type="OrthoDB" id="9767568at2"/>
<dbReference type="GO" id="GO:0005886">
    <property type="term" value="C:plasma membrane"/>
    <property type="evidence" value="ECO:0007669"/>
    <property type="project" value="UniProtKB-SubCell"/>
</dbReference>
<keyword evidence="7 8" id="KW-0472">Membrane</keyword>
<evidence type="ECO:0000256" key="8">
    <source>
        <dbReference type="HAMAP-Rule" id="MF_01937"/>
    </source>
</evidence>
<reference evidence="10 11" key="1">
    <citation type="journal article" date="2014" name="Int. J. Syst. Evol. Microbiol.">
        <title>Brachybacterium ginsengisoli sp. nov., isolated from soil of a ginseng field.</title>
        <authorList>
            <person name="Hoang V.A."/>
            <person name="Kim Y.J."/>
            <person name="Nguyen N.L."/>
            <person name="Yang D.C."/>
        </authorList>
    </citation>
    <scope>NUCLEOTIDE SEQUENCE [LARGE SCALE GENOMIC DNA]</scope>
    <source>
        <strain evidence="10 11">DCY80</strain>
    </source>
</reference>
<dbReference type="Proteomes" id="UP000217889">
    <property type="component" value="Chromosome"/>
</dbReference>
<gene>
    <name evidence="8" type="primary">menA</name>
    <name evidence="10" type="ORF">CFK41_04370</name>
</gene>
<keyword evidence="5 8" id="KW-0812">Transmembrane</keyword>
<proteinExistence type="inferred from homology"/>
<dbReference type="InterPro" id="IPR026046">
    <property type="entry name" value="UBIAD1"/>
</dbReference>
<keyword evidence="4 8" id="KW-0808">Transferase</keyword>
<dbReference type="NCBIfam" id="NF004751">
    <property type="entry name" value="PRK06080.1-3"/>
    <property type="match status" value="1"/>
</dbReference>
<dbReference type="AlphaFoldDB" id="A0A291GVC9"/>
<dbReference type="UniPathway" id="UPA00079">
    <property type="reaction ID" value="UER00168"/>
</dbReference>
<dbReference type="RefSeq" id="WP_096798570.1">
    <property type="nucleotide sequence ID" value="NZ_CP023564.1"/>
</dbReference>
<organism evidence="10 11">
    <name type="scientific">Brachybacterium ginsengisoli</name>
    <dbReference type="NCBI Taxonomy" id="1331682"/>
    <lineage>
        <taxon>Bacteria</taxon>
        <taxon>Bacillati</taxon>
        <taxon>Actinomycetota</taxon>
        <taxon>Actinomycetes</taxon>
        <taxon>Micrococcales</taxon>
        <taxon>Dermabacteraceae</taxon>
        <taxon>Brachybacterium</taxon>
    </lineage>
</organism>
<dbReference type="GO" id="GO:0046428">
    <property type="term" value="F:1,4-dihydroxy-2-naphthoate polyprenyltransferase activity"/>
    <property type="evidence" value="ECO:0007669"/>
    <property type="project" value="UniProtKB-UniRule"/>
</dbReference>
<feature type="transmembrane region" description="Helical" evidence="8">
    <location>
        <begin position="154"/>
        <end position="172"/>
    </location>
</feature>
<dbReference type="EMBL" id="CP023564">
    <property type="protein sequence ID" value="ATG54092.1"/>
    <property type="molecule type" value="Genomic_DNA"/>
</dbReference>
<dbReference type="InterPro" id="IPR000537">
    <property type="entry name" value="UbiA_prenyltransferase"/>
</dbReference>
<evidence type="ECO:0000256" key="6">
    <source>
        <dbReference type="ARBA" id="ARBA00022989"/>
    </source>
</evidence>
<keyword evidence="11" id="KW-1185">Reference proteome</keyword>
<comment type="pathway">
    <text evidence="8">Quinol/quinone metabolism; menaquinone biosynthesis; menaquinol from 1,4-dihydroxy-2-naphthoate: step 1/2.</text>
</comment>
<dbReference type="PANTHER" id="PTHR13929">
    <property type="entry name" value="1,4-DIHYDROXY-2-NAPHTHOATE OCTAPRENYLTRANSFERASE"/>
    <property type="match status" value="1"/>
</dbReference>
<name>A0A291GVC9_9MICO</name>
<dbReference type="Gene3D" id="1.10.357.140">
    <property type="entry name" value="UbiA prenyltransferase"/>
    <property type="match status" value="1"/>
</dbReference>
<evidence type="ECO:0000256" key="3">
    <source>
        <dbReference type="ARBA" id="ARBA00022475"/>
    </source>
</evidence>
<keyword evidence="3 8" id="KW-1003">Cell membrane</keyword>
<accession>A0A291GVC9</accession>
<evidence type="ECO:0000313" key="11">
    <source>
        <dbReference type="Proteomes" id="UP000217889"/>
    </source>
</evidence>
<sequence length="298" mass="30752">MATLSQWVQGARPRTLPAALAPVAAGTGAAIWQLESLHGEVDAGLVVPRALLALAVSFSLQIGVNYANDYSDGIRGTDDDRVGPFRLTGSGAARPATVKRAAIGALALGGLFGLVLIIVAQIWWTLLVGAAAIAAAWFYTGGKKPYGYLGLGELFVFVFFGLVAVNGTAYAITGAPTWVALLASVAIGLLAVALMLTNNLRDIPTDALSGKRTLAVRLGERGTRSLYAATLLVPFVLMIPVAVVQWPVVLVVLALPLAIGPVRTVLGGAAGRALIPVLGATGRLELVYSVLLLLGLAL</sequence>
<feature type="transmembrane region" description="Helical" evidence="8">
    <location>
        <begin position="178"/>
        <end position="196"/>
    </location>
</feature>
<dbReference type="GO" id="GO:0042371">
    <property type="term" value="P:vitamin K biosynthetic process"/>
    <property type="evidence" value="ECO:0007669"/>
    <property type="project" value="TreeGrafter"/>
</dbReference>
<dbReference type="Pfam" id="PF01040">
    <property type="entry name" value="UbiA"/>
    <property type="match status" value="1"/>
</dbReference>
<dbReference type="InterPro" id="IPR044878">
    <property type="entry name" value="UbiA_sf"/>
</dbReference>
<evidence type="ECO:0000256" key="4">
    <source>
        <dbReference type="ARBA" id="ARBA00022679"/>
    </source>
</evidence>
<dbReference type="PIRSF" id="PIRSF005355">
    <property type="entry name" value="UBIAD1"/>
    <property type="match status" value="1"/>
</dbReference>
<evidence type="ECO:0000256" key="1">
    <source>
        <dbReference type="ARBA" id="ARBA00004141"/>
    </source>
</evidence>
<protein>
    <recommendedName>
        <fullName evidence="8 9">1,4-dihydroxy-2-naphthoate octaprenyltransferase</fullName>
        <shortName evidence="8">DHNA-octaprenyltransferase</shortName>
        <ecNumber evidence="8 9">2.5.1.74</ecNumber>
    </recommendedName>
</protein>
<keyword evidence="6 8" id="KW-1133">Transmembrane helix</keyword>
<dbReference type="InterPro" id="IPR004657">
    <property type="entry name" value="MenA"/>
</dbReference>
<comment type="similarity">
    <text evidence="8">Belongs to the MenA family. Type 1 subfamily.</text>
</comment>
<keyword evidence="2 8" id="KW-0474">Menaquinone biosynthesis</keyword>
<evidence type="ECO:0000256" key="2">
    <source>
        <dbReference type="ARBA" id="ARBA00022428"/>
    </source>
</evidence>
<dbReference type="HAMAP" id="MF_01937">
    <property type="entry name" value="MenA_1"/>
    <property type="match status" value="1"/>
</dbReference>
<comment type="function">
    <text evidence="8">Conversion of 1,4-dihydroxy-2-naphthoate (DHNA) to demethylmenaquinone (DMK).</text>
</comment>
<evidence type="ECO:0000256" key="5">
    <source>
        <dbReference type="ARBA" id="ARBA00022692"/>
    </source>
</evidence>
<dbReference type="NCBIfam" id="TIGR00751">
    <property type="entry name" value="menA"/>
    <property type="match status" value="1"/>
</dbReference>
<evidence type="ECO:0000256" key="9">
    <source>
        <dbReference type="NCBIfam" id="TIGR00751"/>
    </source>
</evidence>
<evidence type="ECO:0000313" key="10">
    <source>
        <dbReference type="EMBL" id="ATG54092.1"/>
    </source>
</evidence>
<dbReference type="KEGG" id="bgg:CFK41_04370"/>
<dbReference type="PANTHER" id="PTHR13929:SF0">
    <property type="entry name" value="UBIA PRENYLTRANSFERASE DOMAIN-CONTAINING PROTEIN 1"/>
    <property type="match status" value="1"/>
</dbReference>
<feature type="transmembrane region" description="Helical" evidence="8">
    <location>
        <begin position="273"/>
        <end position="297"/>
    </location>
</feature>
<dbReference type="EC" id="2.5.1.74" evidence="8 9"/>
<comment type="catalytic activity">
    <reaction evidence="8">
        <text>an all-trans-polyprenyl diphosphate + 1,4-dihydroxy-2-naphthoate + H(+) = a 2-demethylmenaquinol + CO2 + diphosphate</text>
        <dbReference type="Rhea" id="RHEA:26478"/>
        <dbReference type="Rhea" id="RHEA-COMP:9563"/>
        <dbReference type="Rhea" id="RHEA-COMP:9564"/>
        <dbReference type="ChEBI" id="CHEBI:11173"/>
        <dbReference type="ChEBI" id="CHEBI:15378"/>
        <dbReference type="ChEBI" id="CHEBI:16526"/>
        <dbReference type="ChEBI" id="CHEBI:33019"/>
        <dbReference type="ChEBI" id="CHEBI:55437"/>
        <dbReference type="ChEBI" id="CHEBI:58914"/>
        <dbReference type="EC" id="2.5.1.74"/>
    </reaction>
</comment>